<proteinExistence type="predicted"/>
<protein>
    <recommendedName>
        <fullName evidence="4">DUF3408 domain-containing protein</fullName>
    </recommendedName>
</protein>
<gene>
    <name evidence="2" type="ORF">SAMN05444274_101516</name>
</gene>
<evidence type="ECO:0000256" key="1">
    <source>
        <dbReference type="SAM" id="MobiDB-lite"/>
    </source>
</evidence>
<dbReference type="AlphaFoldDB" id="A0A1M4TYR9"/>
<evidence type="ECO:0008006" key="4">
    <source>
        <dbReference type="Google" id="ProtNLM"/>
    </source>
</evidence>
<keyword evidence="3" id="KW-1185">Reference proteome</keyword>
<organism evidence="2 3">
    <name type="scientific">Mariniphaga anaerophila</name>
    <dbReference type="NCBI Taxonomy" id="1484053"/>
    <lineage>
        <taxon>Bacteria</taxon>
        <taxon>Pseudomonadati</taxon>
        <taxon>Bacteroidota</taxon>
        <taxon>Bacteroidia</taxon>
        <taxon>Marinilabiliales</taxon>
        <taxon>Prolixibacteraceae</taxon>
        <taxon>Mariniphaga</taxon>
    </lineage>
</organism>
<dbReference type="OrthoDB" id="949719at2"/>
<evidence type="ECO:0000313" key="2">
    <source>
        <dbReference type="EMBL" id="SHE49615.1"/>
    </source>
</evidence>
<dbReference type="EMBL" id="FQUM01000001">
    <property type="protein sequence ID" value="SHE49615.1"/>
    <property type="molecule type" value="Genomic_DNA"/>
</dbReference>
<dbReference type="Pfam" id="PF11888">
    <property type="entry name" value="DUF3408"/>
    <property type="match status" value="1"/>
</dbReference>
<dbReference type="RefSeq" id="WP_072998610.1">
    <property type="nucleotide sequence ID" value="NZ_FQUM01000001.1"/>
</dbReference>
<reference evidence="2 3" key="1">
    <citation type="submission" date="2016-11" db="EMBL/GenBank/DDBJ databases">
        <authorList>
            <person name="Jaros S."/>
            <person name="Januszkiewicz K."/>
            <person name="Wedrychowicz H."/>
        </authorList>
    </citation>
    <scope>NUCLEOTIDE SEQUENCE [LARGE SCALE GENOMIC DNA]</scope>
    <source>
        <strain evidence="2 3">DSM 26910</strain>
    </source>
</reference>
<sequence>MDKKDKHEKLDATFIISQAKSRNRPLSPYSTPSGEERKKDEAEKSEHTKVKSGLSEMPLDEPRRRKSKGMDYETLFFKEAEVKTRSGKVVYIRKEFHDRILKIVRVIGENELSLFSYLDNVLEHHFAMFQDDITKLYKKKNTDIF</sequence>
<accession>A0A1M4TYR9</accession>
<feature type="compositionally biased region" description="Basic and acidic residues" evidence="1">
    <location>
        <begin position="34"/>
        <end position="49"/>
    </location>
</feature>
<evidence type="ECO:0000313" key="3">
    <source>
        <dbReference type="Proteomes" id="UP000184164"/>
    </source>
</evidence>
<name>A0A1M4TYR9_9BACT</name>
<dbReference type="Proteomes" id="UP000184164">
    <property type="component" value="Unassembled WGS sequence"/>
</dbReference>
<dbReference type="InterPro" id="IPR021823">
    <property type="entry name" value="DUF3408"/>
</dbReference>
<dbReference type="STRING" id="1484053.SAMN05444274_101516"/>
<feature type="region of interest" description="Disordered" evidence="1">
    <location>
        <begin position="1"/>
        <end position="66"/>
    </location>
</feature>
<feature type="compositionally biased region" description="Basic and acidic residues" evidence="1">
    <location>
        <begin position="1"/>
        <end position="11"/>
    </location>
</feature>